<reference evidence="4" key="3">
    <citation type="submission" date="2025-09" db="UniProtKB">
        <authorList>
            <consortium name="Ensembl"/>
        </authorList>
    </citation>
    <scope>IDENTIFICATION</scope>
</reference>
<dbReference type="GO" id="GO:0030317">
    <property type="term" value="P:flagellated sperm motility"/>
    <property type="evidence" value="ECO:0007669"/>
    <property type="project" value="TreeGrafter"/>
</dbReference>
<feature type="compositionally biased region" description="Polar residues" evidence="2">
    <location>
        <begin position="490"/>
        <end position="506"/>
    </location>
</feature>
<feature type="region of interest" description="Disordered" evidence="2">
    <location>
        <begin position="433"/>
        <end position="460"/>
    </location>
</feature>
<evidence type="ECO:0000259" key="3">
    <source>
        <dbReference type="Pfam" id="PF16043"/>
    </source>
</evidence>
<feature type="coiled-coil region" evidence="1">
    <location>
        <begin position="126"/>
        <end position="163"/>
    </location>
</feature>
<dbReference type="GO" id="GO:0030031">
    <property type="term" value="P:cell projection assembly"/>
    <property type="evidence" value="ECO:0007669"/>
    <property type="project" value="TreeGrafter"/>
</dbReference>
<dbReference type="AlphaFoldDB" id="A0A8D2JVX4"/>
<evidence type="ECO:0000313" key="4">
    <source>
        <dbReference type="Ensembl" id="ENSTGEP00000004881.1"/>
    </source>
</evidence>
<dbReference type="InterPro" id="IPR032013">
    <property type="entry name" value="DUF4795"/>
</dbReference>
<dbReference type="Ensembl" id="ENSTGET00000005938.1">
    <property type="protein sequence ID" value="ENSTGEP00000004881.1"/>
    <property type="gene ID" value="ENSTGEG00000004080.1"/>
</dbReference>
<reference evidence="4" key="2">
    <citation type="submission" date="2025-08" db="UniProtKB">
        <authorList>
            <consortium name="Ensembl"/>
        </authorList>
    </citation>
    <scope>IDENTIFICATION</scope>
</reference>
<protein>
    <recommendedName>
        <fullName evidence="3">DUF4795 domain-containing protein</fullName>
    </recommendedName>
</protein>
<sequence>SETSVSRVQLDKLRMIIESMLTSSSTLLSMSMAPHKAHTLAPGQIDPEATCPACSLDVGHQVSMLVQRYEQLQDMVNSLVVSRPSKKAKLQRQDEELLGRVQSAILQVQGDCEKLNITTSNLIEDHRQKQKDIAMLYQGLEKLEKEKANREHLEMEIDVKADKSALATKVSRIQFDATTEQLNHMMQELVAKMSGQEQDWQKMLDKLLTEMDNKLDRLELDPVKQLLEDRWKSLRQQLRERPPLYQADEAAAMRRQLLAHFHCLSCDRPLETPVTGHAIPVTPAGPGLPGHHSIRPYTVFELEQVRQHSRNLKLGSAFPRGDLAQMEQSVGRLRSMHSKMLMNIEKVQIHFGGSTKASSQIIRELLHSQCLGSPCYKRVTDMADYTYSTVPRRCGGSHTLTYPYHRSRPQHLPRGLYPTEEIQIAMKVRALPGATREGGPDRAPDSSQSFSKATRSHLSQPSALRQFLNQTQPHVHRPPSLGGNGHLPSRPQSAQMSAGNISVSSRQQKDRPSSEGRLSQQNTAHPPSSATVANRGLERHMDMPPGEGLEEPTRGPRSSTAQ</sequence>
<feature type="domain" description="DUF4795" evidence="3">
    <location>
        <begin position="91"/>
        <end position="297"/>
    </location>
</feature>
<dbReference type="PANTHER" id="PTHR46766:SF1">
    <property type="entry name" value="GLUTAMINE-RICH PROTEIN 2"/>
    <property type="match status" value="1"/>
</dbReference>
<evidence type="ECO:0000256" key="2">
    <source>
        <dbReference type="SAM" id="MobiDB-lite"/>
    </source>
</evidence>
<evidence type="ECO:0000256" key="1">
    <source>
        <dbReference type="SAM" id="Coils"/>
    </source>
</evidence>
<feature type="compositionally biased region" description="Polar residues" evidence="2">
    <location>
        <begin position="516"/>
        <end position="532"/>
    </location>
</feature>
<keyword evidence="5" id="KW-1185">Reference proteome</keyword>
<feature type="region of interest" description="Disordered" evidence="2">
    <location>
        <begin position="473"/>
        <end position="562"/>
    </location>
</feature>
<evidence type="ECO:0000313" key="5">
    <source>
        <dbReference type="Proteomes" id="UP000694411"/>
    </source>
</evidence>
<dbReference type="GO" id="GO:0036126">
    <property type="term" value="C:sperm flagellum"/>
    <property type="evidence" value="ECO:0007669"/>
    <property type="project" value="TreeGrafter"/>
</dbReference>
<name>A0A8D2JVX4_THEGE</name>
<proteinExistence type="predicted"/>
<feature type="compositionally biased region" description="Polar residues" evidence="2">
    <location>
        <begin position="445"/>
        <end position="460"/>
    </location>
</feature>
<dbReference type="PANTHER" id="PTHR46766">
    <property type="entry name" value="GLUTAMINE-RICH PROTEIN 2"/>
    <property type="match status" value="1"/>
</dbReference>
<organism evidence="4 5">
    <name type="scientific">Theropithecus gelada</name>
    <name type="common">Gelada baboon</name>
    <dbReference type="NCBI Taxonomy" id="9565"/>
    <lineage>
        <taxon>Eukaryota</taxon>
        <taxon>Metazoa</taxon>
        <taxon>Chordata</taxon>
        <taxon>Craniata</taxon>
        <taxon>Vertebrata</taxon>
        <taxon>Euteleostomi</taxon>
        <taxon>Mammalia</taxon>
        <taxon>Eutheria</taxon>
        <taxon>Euarchontoglires</taxon>
        <taxon>Primates</taxon>
        <taxon>Haplorrhini</taxon>
        <taxon>Catarrhini</taxon>
        <taxon>Cercopithecidae</taxon>
        <taxon>Cercopithecinae</taxon>
        <taxon>Theropithecus</taxon>
    </lineage>
</organism>
<keyword evidence="1" id="KW-0175">Coiled coil</keyword>
<accession>A0A8D2JVX4</accession>
<dbReference type="Proteomes" id="UP000694411">
    <property type="component" value="Chromosome 16"/>
</dbReference>
<reference evidence="4" key="1">
    <citation type="submission" date="2018-05" db="EMBL/GenBank/DDBJ databases">
        <title>Whole genome of Theropithecus gelada.</title>
        <authorList>
            <person name="Chiou K.L."/>
            <person name="Snyder-Mackler N."/>
        </authorList>
    </citation>
    <scope>NUCLEOTIDE SEQUENCE [LARGE SCALE GENOMIC DNA]</scope>
</reference>
<dbReference type="Pfam" id="PF16043">
    <property type="entry name" value="DUF4795"/>
    <property type="match status" value="1"/>
</dbReference>